<keyword evidence="5 6" id="KW-0413">Isomerase</keyword>
<dbReference type="InterPro" id="IPR024052">
    <property type="entry name" value="Phosphopentomutase_DeoB_cap_sf"/>
</dbReference>
<dbReference type="CDD" id="cd16009">
    <property type="entry name" value="PPM"/>
    <property type="match status" value="1"/>
</dbReference>
<dbReference type="PANTHER" id="PTHR21110">
    <property type="entry name" value="PHOSPHOPENTOMUTASE"/>
    <property type="match status" value="1"/>
</dbReference>
<proteinExistence type="inferred from homology"/>
<feature type="domain" description="Metalloenzyme" evidence="8">
    <location>
        <begin position="4"/>
        <end position="377"/>
    </location>
</feature>
<comment type="function">
    <text evidence="6">Isomerase that catalyzes the conversion of deoxy-ribose 1-phosphate (dRib-1-P) and ribose 1-phosphate (Rib-1-P) to deoxy-ribose 5-phosphate (dRib-5-P) and ribose 5-phosphate (Rib-5-P), respectively.</text>
</comment>
<dbReference type="SUPFAM" id="SSF143856">
    <property type="entry name" value="DeoB insert domain-like"/>
    <property type="match status" value="1"/>
</dbReference>
<dbReference type="GO" id="GO:0005829">
    <property type="term" value="C:cytosol"/>
    <property type="evidence" value="ECO:0007669"/>
    <property type="project" value="TreeGrafter"/>
</dbReference>
<evidence type="ECO:0000256" key="6">
    <source>
        <dbReference type="HAMAP-Rule" id="MF_00740"/>
    </source>
</evidence>
<dbReference type="GO" id="GO:0009117">
    <property type="term" value="P:nucleotide metabolic process"/>
    <property type="evidence" value="ECO:0007669"/>
    <property type="project" value="UniProtKB-UniRule"/>
</dbReference>
<evidence type="ECO:0000313" key="10">
    <source>
        <dbReference type="Proteomes" id="UP000673975"/>
    </source>
</evidence>
<dbReference type="GO" id="GO:0006018">
    <property type="term" value="P:2-deoxyribose 1-phosphate catabolic process"/>
    <property type="evidence" value="ECO:0007669"/>
    <property type="project" value="UniProtKB-UniRule"/>
</dbReference>
<keyword evidence="10" id="KW-1185">Reference proteome</keyword>
<feature type="binding site" evidence="6">
    <location>
        <position position="10"/>
    </location>
    <ligand>
        <name>Mn(2+)</name>
        <dbReference type="ChEBI" id="CHEBI:29035"/>
        <label>1</label>
    </ligand>
</feature>
<dbReference type="Pfam" id="PF01676">
    <property type="entry name" value="Metalloenzyme"/>
    <property type="match status" value="1"/>
</dbReference>
<dbReference type="NCBIfam" id="TIGR01696">
    <property type="entry name" value="deoB"/>
    <property type="match status" value="1"/>
</dbReference>
<keyword evidence="4 6" id="KW-0464">Manganese</keyword>
<evidence type="ECO:0000256" key="1">
    <source>
        <dbReference type="ARBA" id="ARBA00010373"/>
    </source>
</evidence>
<dbReference type="Proteomes" id="UP000673975">
    <property type="component" value="Unassembled WGS sequence"/>
</dbReference>
<gene>
    <name evidence="6" type="primary">deoB</name>
    <name evidence="9" type="ORF">NATSA_06160</name>
</gene>
<reference evidence="9" key="1">
    <citation type="submission" date="2021-02" db="EMBL/GenBank/DDBJ databases">
        <title>Natronogracilivirga saccharolytica gen. nov. sp. nov. a new anaerobic, haloalkiliphilic carbohydrate-fermenting bacterium from soda lake and proposing of Cyclonatronumiaceae fam. nov. in the phylum Balneolaeota.</title>
        <authorList>
            <person name="Zhilina T.N."/>
            <person name="Sorokin D.Y."/>
            <person name="Zavarzina D.G."/>
            <person name="Toshchakov S.V."/>
            <person name="Kublanov I.V."/>
        </authorList>
    </citation>
    <scope>NUCLEOTIDE SEQUENCE</scope>
    <source>
        <strain evidence="9">Z-1702</strain>
    </source>
</reference>
<comment type="cofactor">
    <cofactor evidence="6">
        <name>Mn(2+)</name>
        <dbReference type="ChEBI" id="CHEBI:29035"/>
    </cofactor>
    <text evidence="6">Binds 2 manganese ions.</text>
</comment>
<dbReference type="GO" id="GO:0008973">
    <property type="term" value="F:phosphopentomutase activity"/>
    <property type="evidence" value="ECO:0007669"/>
    <property type="project" value="UniProtKB-UniRule"/>
</dbReference>
<evidence type="ECO:0000256" key="5">
    <source>
        <dbReference type="ARBA" id="ARBA00023235"/>
    </source>
</evidence>
<comment type="catalytic activity">
    <reaction evidence="6">
        <text>alpha-D-ribose 1-phosphate = D-ribose 5-phosphate</text>
        <dbReference type="Rhea" id="RHEA:18793"/>
        <dbReference type="ChEBI" id="CHEBI:57720"/>
        <dbReference type="ChEBI" id="CHEBI:78346"/>
        <dbReference type="EC" id="5.4.2.7"/>
    </reaction>
</comment>
<dbReference type="Gene3D" id="3.30.70.1250">
    <property type="entry name" value="Phosphopentomutase"/>
    <property type="match status" value="1"/>
</dbReference>
<dbReference type="EMBL" id="JAFIDN010000003">
    <property type="protein sequence ID" value="MBP3192238.1"/>
    <property type="molecule type" value="Genomic_DNA"/>
</dbReference>
<dbReference type="HAMAP" id="MF_00740">
    <property type="entry name" value="Phosphopentomut"/>
    <property type="match status" value="1"/>
</dbReference>
<organism evidence="9 10">
    <name type="scientific">Natronogracilivirga saccharolytica</name>
    <dbReference type="NCBI Taxonomy" id="2812953"/>
    <lineage>
        <taxon>Bacteria</taxon>
        <taxon>Pseudomonadati</taxon>
        <taxon>Balneolota</taxon>
        <taxon>Balneolia</taxon>
        <taxon>Balneolales</taxon>
        <taxon>Cyclonatronaceae</taxon>
        <taxon>Natronogracilivirga</taxon>
    </lineage>
</organism>
<accession>A0A8J7S593</accession>
<dbReference type="UniPathway" id="UPA00087">
    <property type="reaction ID" value="UER00173"/>
</dbReference>
<dbReference type="PIRSF" id="PIRSF001491">
    <property type="entry name" value="Ppentomutase"/>
    <property type="match status" value="1"/>
</dbReference>
<dbReference type="Gene3D" id="3.40.720.10">
    <property type="entry name" value="Alkaline Phosphatase, subunit A"/>
    <property type="match status" value="1"/>
</dbReference>
<feature type="binding site" evidence="6">
    <location>
        <position position="284"/>
    </location>
    <ligand>
        <name>Mn(2+)</name>
        <dbReference type="ChEBI" id="CHEBI:29035"/>
        <label>2</label>
    </ligand>
</feature>
<comment type="subcellular location">
    <subcellularLocation>
        <location evidence="6">Cytoplasm</location>
    </subcellularLocation>
</comment>
<dbReference type="GO" id="GO:0030145">
    <property type="term" value="F:manganese ion binding"/>
    <property type="evidence" value="ECO:0007669"/>
    <property type="project" value="UniProtKB-UniRule"/>
</dbReference>
<dbReference type="FunFam" id="3.30.70.1250:FF:000001">
    <property type="entry name" value="Phosphopentomutase"/>
    <property type="match status" value="1"/>
</dbReference>
<dbReference type="GO" id="GO:0000287">
    <property type="term" value="F:magnesium ion binding"/>
    <property type="evidence" value="ECO:0007669"/>
    <property type="project" value="UniProtKB-UniRule"/>
</dbReference>
<feature type="binding site" evidence="6">
    <location>
        <position position="337"/>
    </location>
    <ligand>
        <name>Mn(2+)</name>
        <dbReference type="ChEBI" id="CHEBI:29035"/>
        <label>2</label>
    </ligand>
</feature>
<dbReference type="NCBIfam" id="NF003766">
    <property type="entry name" value="PRK05362.1"/>
    <property type="match status" value="1"/>
</dbReference>
<dbReference type="InterPro" id="IPR006124">
    <property type="entry name" value="Metalloenzyme"/>
</dbReference>
<sequence>MGSCYLIIIDGLGVGAQEDAHLYGDAGSNTLGHVVARSRCRLPEFERMGLGNIIPLDTVAPVWEPLAAFGKMREASSGKDSTTGHWEIAGLQLERPFPTYENGFPDDVIENFCSLTGLGGVLANKPASGTAVIEEYGEEHQKTGLPIVYTSADSVFQIACDVDTVPLETLYDWCEIARKKVMVDEHAVGRVIARPFAGKPGSFRRLSDQRHDYSLKPFEPFLPGYLQEKGIETWSVGKVIDLFAECGFDHSRRTKSNAEGIELLLEVMELNNRGFVFVNLIETDQNFGHRNDIEGFAQALEEIDREVPRILKKLKPDDLLIITGDHGNDPAMPSTDHSREFTPLLIYPGNKATTMELPIRNSFSDIAVSVCDFYGLENPFPGKSFLNKQHI</sequence>
<dbReference type="AlphaFoldDB" id="A0A8J7S593"/>
<keyword evidence="2 6" id="KW-0963">Cytoplasm</keyword>
<protein>
    <recommendedName>
        <fullName evidence="6 7">Phosphopentomutase</fullName>
        <ecNumber evidence="6 7">5.4.2.7</ecNumber>
    </recommendedName>
    <alternativeName>
        <fullName evidence="6">Phosphodeoxyribomutase</fullName>
    </alternativeName>
</protein>
<evidence type="ECO:0000259" key="8">
    <source>
        <dbReference type="Pfam" id="PF01676"/>
    </source>
</evidence>
<dbReference type="InterPro" id="IPR017850">
    <property type="entry name" value="Alkaline_phosphatase_core_sf"/>
</dbReference>
<dbReference type="EC" id="5.4.2.7" evidence="6 7"/>
<dbReference type="RefSeq" id="WP_210511128.1">
    <property type="nucleotide sequence ID" value="NZ_JAFIDN010000003.1"/>
</dbReference>
<comment type="similarity">
    <text evidence="1 6">Belongs to the phosphopentomutase family.</text>
</comment>
<feature type="binding site" evidence="6">
    <location>
        <position position="326"/>
    </location>
    <ligand>
        <name>Mn(2+)</name>
        <dbReference type="ChEBI" id="CHEBI:29035"/>
        <label>1</label>
    </ligand>
</feature>
<feature type="binding site" evidence="6">
    <location>
        <position position="325"/>
    </location>
    <ligand>
        <name>Mn(2+)</name>
        <dbReference type="ChEBI" id="CHEBI:29035"/>
        <label>1</label>
    </ligand>
</feature>
<evidence type="ECO:0000256" key="2">
    <source>
        <dbReference type="ARBA" id="ARBA00022490"/>
    </source>
</evidence>
<evidence type="ECO:0000313" key="9">
    <source>
        <dbReference type="EMBL" id="MBP3192238.1"/>
    </source>
</evidence>
<dbReference type="GO" id="GO:0043094">
    <property type="term" value="P:metabolic compound salvage"/>
    <property type="evidence" value="ECO:0007669"/>
    <property type="project" value="UniProtKB-UniRule"/>
</dbReference>
<name>A0A8J7S593_9BACT</name>
<evidence type="ECO:0000256" key="3">
    <source>
        <dbReference type="ARBA" id="ARBA00022723"/>
    </source>
</evidence>
<comment type="caution">
    <text evidence="9">The sequence shown here is derived from an EMBL/GenBank/DDBJ whole genome shotgun (WGS) entry which is preliminary data.</text>
</comment>
<dbReference type="SUPFAM" id="SSF53649">
    <property type="entry name" value="Alkaline phosphatase-like"/>
    <property type="match status" value="1"/>
</dbReference>
<comment type="pathway">
    <text evidence="6">Carbohydrate degradation; 2-deoxy-D-ribose 1-phosphate degradation; D-glyceraldehyde 3-phosphate and acetaldehyde from 2-deoxy-alpha-D-ribose 1-phosphate: step 1/2.</text>
</comment>
<dbReference type="PANTHER" id="PTHR21110:SF0">
    <property type="entry name" value="PHOSPHOPENTOMUTASE"/>
    <property type="match status" value="1"/>
</dbReference>
<comment type="catalytic activity">
    <reaction evidence="6">
        <text>2-deoxy-alpha-D-ribose 1-phosphate = 2-deoxy-D-ribose 5-phosphate</text>
        <dbReference type="Rhea" id="RHEA:27658"/>
        <dbReference type="ChEBI" id="CHEBI:57259"/>
        <dbReference type="ChEBI" id="CHEBI:62877"/>
        <dbReference type="EC" id="5.4.2.7"/>
    </reaction>
</comment>
<feature type="binding site" evidence="6">
    <location>
        <position position="289"/>
    </location>
    <ligand>
        <name>Mn(2+)</name>
        <dbReference type="ChEBI" id="CHEBI:29035"/>
        <label>2</label>
    </ligand>
</feature>
<dbReference type="InterPro" id="IPR010045">
    <property type="entry name" value="DeoB"/>
</dbReference>
<evidence type="ECO:0000256" key="4">
    <source>
        <dbReference type="ARBA" id="ARBA00023211"/>
    </source>
</evidence>
<dbReference type="GO" id="GO:0006015">
    <property type="term" value="P:5-phosphoribose 1-diphosphate biosynthetic process"/>
    <property type="evidence" value="ECO:0007669"/>
    <property type="project" value="UniProtKB-UniPathway"/>
</dbReference>
<keyword evidence="3 6" id="KW-0479">Metal-binding</keyword>
<evidence type="ECO:0000256" key="7">
    <source>
        <dbReference type="NCBIfam" id="TIGR01696"/>
    </source>
</evidence>